<gene>
    <name evidence="3" type="ORF">H1R20_g11629</name>
</gene>
<accession>A0A9W8J6Q0</accession>
<protein>
    <recommendedName>
        <fullName evidence="2">Nucleoplasmin-like domain-containing protein</fullName>
    </recommendedName>
</protein>
<feature type="compositionally biased region" description="Low complexity" evidence="1">
    <location>
        <begin position="145"/>
        <end position="164"/>
    </location>
</feature>
<evidence type="ECO:0000259" key="2">
    <source>
        <dbReference type="Pfam" id="PF17800"/>
    </source>
</evidence>
<evidence type="ECO:0000256" key="1">
    <source>
        <dbReference type="SAM" id="MobiDB-lite"/>
    </source>
</evidence>
<name>A0A9W8J6Q0_9AGAR</name>
<reference evidence="3" key="1">
    <citation type="submission" date="2022-06" db="EMBL/GenBank/DDBJ databases">
        <title>Genome Sequence of Candolleomyces eurysporus.</title>
        <authorList>
            <person name="Buettner E."/>
        </authorList>
    </citation>
    <scope>NUCLEOTIDE SEQUENCE</scope>
    <source>
        <strain evidence="3">VTCC 930004</strain>
    </source>
</reference>
<dbReference type="InterPro" id="IPR041232">
    <property type="entry name" value="NPL"/>
</dbReference>
<dbReference type="OrthoDB" id="3100328at2759"/>
<keyword evidence="4" id="KW-1185">Reference proteome</keyword>
<dbReference type="Proteomes" id="UP001140091">
    <property type="component" value="Unassembled WGS sequence"/>
</dbReference>
<comment type="caution">
    <text evidence="3">The sequence shown here is derived from an EMBL/GenBank/DDBJ whole genome shotgun (WGS) entry which is preliminary data.</text>
</comment>
<organism evidence="3 4">
    <name type="scientific">Candolleomyces eurysporus</name>
    <dbReference type="NCBI Taxonomy" id="2828524"/>
    <lineage>
        <taxon>Eukaryota</taxon>
        <taxon>Fungi</taxon>
        <taxon>Dikarya</taxon>
        <taxon>Basidiomycota</taxon>
        <taxon>Agaricomycotina</taxon>
        <taxon>Agaricomycetes</taxon>
        <taxon>Agaricomycetidae</taxon>
        <taxon>Agaricales</taxon>
        <taxon>Agaricineae</taxon>
        <taxon>Psathyrellaceae</taxon>
        <taxon>Candolleomyces</taxon>
    </lineage>
</organism>
<evidence type="ECO:0000313" key="4">
    <source>
        <dbReference type="Proteomes" id="UP001140091"/>
    </source>
</evidence>
<feature type="region of interest" description="Disordered" evidence="1">
    <location>
        <begin position="137"/>
        <end position="269"/>
    </location>
</feature>
<feature type="domain" description="Nucleoplasmin-like" evidence="2">
    <location>
        <begin position="27"/>
        <end position="116"/>
    </location>
</feature>
<evidence type="ECO:0000313" key="3">
    <source>
        <dbReference type="EMBL" id="KAJ2925465.1"/>
    </source>
</evidence>
<dbReference type="Pfam" id="PF17800">
    <property type="entry name" value="NPL"/>
    <property type="match status" value="1"/>
</dbReference>
<sequence length="269" mass="28613">MAPLPADTWYISRLPNIIVLTAIRLYTLPPGDTIELELPRILILKNAALQAKVQDADDRTSLELSYTPSGTDIPKSTILTTFFKNRTDSVKLNQTLHPGRSYCLTVIGKNAVDVCGDLPEYDPEASRQRELEISLATTSLIDPAPKNSNTAPTKPKPTPRTSGKAAKAVEEPSLVAKVEKPKKTGGAQGRQTLAKTESTGLVTRARAKSAAKAKPSSDATDGTANEGELGAKRAGSSTEAAAKKRKLETPVEENAAASKQGGVRTKVTI</sequence>
<feature type="non-terminal residue" evidence="3">
    <location>
        <position position="269"/>
    </location>
</feature>
<proteinExistence type="predicted"/>
<feature type="compositionally biased region" description="Polar residues" evidence="1">
    <location>
        <begin position="189"/>
        <end position="201"/>
    </location>
</feature>
<dbReference type="EMBL" id="JANBPK010001179">
    <property type="protein sequence ID" value="KAJ2925465.1"/>
    <property type="molecule type" value="Genomic_DNA"/>
</dbReference>
<dbReference type="AlphaFoldDB" id="A0A9W8J6Q0"/>